<dbReference type="GO" id="GO:0009522">
    <property type="term" value="C:photosystem I"/>
    <property type="evidence" value="ECO:0007669"/>
    <property type="project" value="UniProtKB-KW"/>
</dbReference>
<dbReference type="HAMAP" id="MF_00474">
    <property type="entry name" value="PSI_PsaK"/>
    <property type="match status" value="1"/>
</dbReference>
<feature type="transmembrane region" description="Helical" evidence="9">
    <location>
        <begin position="23"/>
        <end position="43"/>
    </location>
</feature>
<dbReference type="Gene3D" id="1.20.860.20">
    <property type="entry name" value="Photosystem I PsaK, reaction centre"/>
    <property type="match status" value="1"/>
</dbReference>
<comment type="similarity">
    <text evidence="2 9">Belongs to the PsaG/PsaK family.</text>
</comment>
<evidence type="ECO:0000256" key="9">
    <source>
        <dbReference type="HAMAP-Rule" id="MF_00474"/>
    </source>
</evidence>
<feature type="transmembrane region" description="Helical" evidence="9">
    <location>
        <begin position="55"/>
        <end position="82"/>
    </location>
</feature>
<dbReference type="PROSITE" id="PS01026">
    <property type="entry name" value="PHOTOSYSTEM_I_PSAGK"/>
    <property type="match status" value="1"/>
</dbReference>
<keyword evidence="8 9" id="KW-0472">Membrane</keyword>
<sequence>MLTSTLIATTAAATPLEWSPTVGGIMVFCNILAIAFAKSSIKIPNAPPAMPASNLFGGFGLPAVLASTSFGHILGIGVILGLHSIGRI</sequence>
<dbReference type="InterPro" id="IPR017492">
    <property type="entry name" value="PSI_PsaK"/>
</dbReference>
<dbReference type="GO" id="GO:0015979">
    <property type="term" value="P:photosynthesis"/>
    <property type="evidence" value="ECO:0007669"/>
    <property type="project" value="UniProtKB-UniRule"/>
</dbReference>
<dbReference type="Proteomes" id="UP000218238">
    <property type="component" value="Unassembled WGS sequence"/>
</dbReference>
<keyword evidence="3 9" id="KW-0602">Photosynthesis</keyword>
<comment type="caution">
    <text evidence="10">The sequence shown here is derived from an EMBL/GenBank/DDBJ whole genome shotgun (WGS) entry which is preliminary data.</text>
</comment>
<dbReference type="OrthoDB" id="561382at2"/>
<keyword evidence="6 9" id="KW-1133">Transmembrane helix</keyword>
<dbReference type="GO" id="GO:0031676">
    <property type="term" value="C:plasma membrane-derived thylakoid membrane"/>
    <property type="evidence" value="ECO:0007669"/>
    <property type="project" value="UniProtKB-SubCell"/>
</dbReference>
<evidence type="ECO:0000256" key="7">
    <source>
        <dbReference type="ARBA" id="ARBA00023078"/>
    </source>
</evidence>
<evidence type="ECO:0000256" key="8">
    <source>
        <dbReference type="ARBA" id="ARBA00023136"/>
    </source>
</evidence>
<dbReference type="InterPro" id="IPR000549">
    <property type="entry name" value="PSI_PsaG/PsaK"/>
</dbReference>
<protein>
    <recommendedName>
        <fullName evidence="9">Photosystem I reaction center subunit PsaK</fullName>
    </recommendedName>
    <alternativeName>
        <fullName evidence="9">Photosystem I subunit X</fullName>
    </alternativeName>
</protein>
<dbReference type="AlphaFoldDB" id="A0A2A2TPE3"/>
<name>A0A2A2TPE3_9CYAN</name>
<dbReference type="EMBL" id="NTFS01000015">
    <property type="protein sequence ID" value="PAX60295.1"/>
    <property type="molecule type" value="Genomic_DNA"/>
</dbReference>
<keyword evidence="4 9" id="KW-0812">Transmembrane</keyword>
<evidence type="ECO:0000256" key="5">
    <source>
        <dbReference type="ARBA" id="ARBA00022836"/>
    </source>
</evidence>
<keyword evidence="5 9" id="KW-0603">Photosystem I</keyword>
<dbReference type="SUPFAM" id="SSF81563">
    <property type="entry name" value="Photosystem I reaction center subunit X, PsaK"/>
    <property type="match status" value="1"/>
</dbReference>
<dbReference type="InterPro" id="IPR035982">
    <property type="entry name" value="PSI_centre_PsaK_sf"/>
</dbReference>
<evidence type="ECO:0000256" key="1">
    <source>
        <dbReference type="ARBA" id="ARBA00004141"/>
    </source>
</evidence>
<reference evidence="10 11" key="1">
    <citation type="submission" date="2017-08" db="EMBL/GenBank/DDBJ databases">
        <title>Draft genome sequence of filamentous cyanobacterium Calothrix elsteri CCALA 953.</title>
        <authorList>
            <person name="Gagunashvili A.N."/>
            <person name="Elster J."/>
            <person name="Andresson O.S."/>
        </authorList>
    </citation>
    <scope>NUCLEOTIDE SEQUENCE [LARGE SCALE GENOMIC DNA]</scope>
    <source>
        <strain evidence="10 11">CCALA 953</strain>
    </source>
</reference>
<organism evidence="10 11">
    <name type="scientific">Brunnivagina elsteri CCALA 953</name>
    <dbReference type="NCBI Taxonomy" id="987040"/>
    <lineage>
        <taxon>Bacteria</taxon>
        <taxon>Bacillati</taxon>
        <taxon>Cyanobacteriota</taxon>
        <taxon>Cyanophyceae</taxon>
        <taxon>Nostocales</taxon>
        <taxon>Calotrichaceae</taxon>
        <taxon>Brunnivagina</taxon>
    </lineage>
</organism>
<evidence type="ECO:0000256" key="4">
    <source>
        <dbReference type="ARBA" id="ARBA00022692"/>
    </source>
</evidence>
<dbReference type="InterPro" id="IPR037101">
    <property type="entry name" value="PSI_PsaK_bact"/>
</dbReference>
<dbReference type="RefSeq" id="WP_095720210.1">
    <property type="nucleotide sequence ID" value="NZ_NTFS01000015.1"/>
</dbReference>
<keyword evidence="11" id="KW-1185">Reference proteome</keyword>
<accession>A0A2A2TPE3</accession>
<evidence type="ECO:0000313" key="11">
    <source>
        <dbReference type="Proteomes" id="UP000218238"/>
    </source>
</evidence>
<evidence type="ECO:0000313" key="10">
    <source>
        <dbReference type="EMBL" id="PAX60295.1"/>
    </source>
</evidence>
<gene>
    <name evidence="9 10" type="primary">psaK</name>
    <name evidence="10" type="ORF">CK510_02640</name>
</gene>
<evidence type="ECO:0000256" key="3">
    <source>
        <dbReference type="ARBA" id="ARBA00022531"/>
    </source>
</evidence>
<evidence type="ECO:0000256" key="2">
    <source>
        <dbReference type="ARBA" id="ARBA00006458"/>
    </source>
</evidence>
<comment type="subcellular location">
    <subcellularLocation>
        <location evidence="9">Cellular thylakoid membrane</location>
        <topology evidence="9">Multi-pass membrane protein</topology>
    </subcellularLocation>
    <subcellularLocation>
        <location evidence="1">Membrane</location>
        <topology evidence="1">Multi-pass membrane protein</topology>
    </subcellularLocation>
</comment>
<dbReference type="Pfam" id="PF01241">
    <property type="entry name" value="PSI_PSAK"/>
    <property type="match status" value="1"/>
</dbReference>
<evidence type="ECO:0000256" key="6">
    <source>
        <dbReference type="ARBA" id="ARBA00022989"/>
    </source>
</evidence>
<keyword evidence="7 9" id="KW-0793">Thylakoid</keyword>
<proteinExistence type="inferred from homology"/>
<dbReference type="NCBIfam" id="TIGR03049">
    <property type="entry name" value="PS_I_psaK"/>
    <property type="match status" value="1"/>
</dbReference>